<dbReference type="RefSeq" id="WP_427854403.1">
    <property type="nucleotide sequence ID" value="NZ_MLBF01000019.1"/>
</dbReference>
<comment type="caution">
    <text evidence="2">The sequence shown here is derived from an EMBL/GenBank/DDBJ whole genome shotgun (WGS) entry which is preliminary data.</text>
</comment>
<dbReference type="STRING" id="1888891.DSOL_2726"/>
<dbReference type="EMBL" id="MLBF01000019">
    <property type="protein sequence ID" value="OLN31387.1"/>
    <property type="molecule type" value="Genomic_DNA"/>
</dbReference>
<dbReference type="AlphaFoldDB" id="A0A1Q8QVP5"/>
<reference evidence="2 3" key="1">
    <citation type="submission" date="2016-09" db="EMBL/GenBank/DDBJ databases">
        <title>Complete genome of Desulfosporosinus sp. OL.</title>
        <authorList>
            <person name="Mardanov A."/>
            <person name="Beletsky A."/>
            <person name="Panova A."/>
            <person name="Karnachuk O."/>
            <person name="Ravin N."/>
        </authorList>
    </citation>
    <scope>NUCLEOTIDE SEQUENCE [LARGE SCALE GENOMIC DNA]</scope>
    <source>
        <strain evidence="2 3">OL</strain>
    </source>
</reference>
<proteinExistence type="predicted"/>
<keyword evidence="3" id="KW-1185">Reference proteome</keyword>
<sequence>MMRKNVTKVKNQIAGKALMAKAILRSQCGENFVDSAIKILIAVVIGALLLAGLYTLFGSTVLPTLTQRIKDMFNYAG</sequence>
<gene>
    <name evidence="2" type="ORF">DSOL_2726</name>
</gene>
<evidence type="ECO:0000313" key="3">
    <source>
        <dbReference type="Proteomes" id="UP000186102"/>
    </source>
</evidence>
<name>A0A1Q8QVP5_9FIRM</name>
<evidence type="ECO:0000313" key="2">
    <source>
        <dbReference type="EMBL" id="OLN31387.1"/>
    </source>
</evidence>
<dbReference type="Pfam" id="PF19629">
    <property type="entry name" value="DUF6133"/>
    <property type="match status" value="1"/>
</dbReference>
<keyword evidence="1" id="KW-0812">Transmembrane</keyword>
<keyword evidence="1" id="KW-1133">Transmembrane helix</keyword>
<organism evidence="2 3">
    <name type="scientific">Desulfosporosinus metallidurans</name>
    <dbReference type="NCBI Taxonomy" id="1888891"/>
    <lineage>
        <taxon>Bacteria</taxon>
        <taxon>Bacillati</taxon>
        <taxon>Bacillota</taxon>
        <taxon>Clostridia</taxon>
        <taxon>Eubacteriales</taxon>
        <taxon>Desulfitobacteriaceae</taxon>
        <taxon>Desulfosporosinus</taxon>
    </lineage>
</organism>
<dbReference type="Proteomes" id="UP000186102">
    <property type="component" value="Unassembled WGS sequence"/>
</dbReference>
<protein>
    <submittedName>
        <fullName evidence="2">Uncharacterized protein</fullName>
    </submittedName>
</protein>
<accession>A0A1Q8QVP5</accession>
<evidence type="ECO:0000256" key="1">
    <source>
        <dbReference type="SAM" id="Phobius"/>
    </source>
</evidence>
<keyword evidence="1" id="KW-0472">Membrane</keyword>
<dbReference type="InterPro" id="IPR045765">
    <property type="entry name" value="DUF6133"/>
</dbReference>
<feature type="transmembrane region" description="Helical" evidence="1">
    <location>
        <begin position="39"/>
        <end position="62"/>
    </location>
</feature>